<protein>
    <recommendedName>
        <fullName evidence="1">HipA-like kinase domain-containing protein</fullName>
    </recommendedName>
</protein>
<organism evidence="2">
    <name type="scientific">uncultured Sporomusa sp</name>
    <dbReference type="NCBI Taxonomy" id="307249"/>
    <lineage>
        <taxon>Bacteria</taxon>
        <taxon>Bacillati</taxon>
        <taxon>Bacillota</taxon>
        <taxon>Negativicutes</taxon>
        <taxon>Selenomonadales</taxon>
        <taxon>Sporomusaceae</taxon>
        <taxon>Sporomusa</taxon>
        <taxon>environmental samples</taxon>
    </lineage>
</organism>
<feature type="domain" description="HipA-like kinase" evidence="1">
    <location>
        <begin position="10"/>
        <end position="231"/>
    </location>
</feature>
<accession>A0A212LRG9</accession>
<dbReference type="RefSeq" id="WP_075755651.1">
    <property type="nucleotide sequence ID" value="NZ_LT608335.1"/>
</dbReference>
<name>A0A212LRG9_9FIRM</name>
<dbReference type="EMBL" id="FMJE01000003">
    <property type="protein sequence ID" value="SCM80071.1"/>
    <property type="molecule type" value="Genomic_DNA"/>
</dbReference>
<dbReference type="Pfam" id="PF20613">
    <property type="entry name" value="HipA_2"/>
    <property type="match status" value="1"/>
</dbReference>
<dbReference type="InterPro" id="IPR046748">
    <property type="entry name" value="HipA_2"/>
</dbReference>
<evidence type="ECO:0000313" key="2">
    <source>
        <dbReference type="EMBL" id="SCM80071.1"/>
    </source>
</evidence>
<gene>
    <name evidence="2" type="ORF">KL86SPO_30249</name>
</gene>
<reference evidence="2" key="1">
    <citation type="submission" date="2016-08" db="EMBL/GenBank/DDBJ databases">
        <authorList>
            <person name="Seilhamer J.J."/>
        </authorList>
    </citation>
    <scope>NUCLEOTIDE SEQUENCE</scope>
    <source>
        <strain evidence="2">86</strain>
    </source>
</reference>
<proteinExistence type="predicted"/>
<dbReference type="AlphaFoldDB" id="A0A212LRG9"/>
<sequence length="266" mass="30918">MLMATEYLGEVGVGVTAPQFFRAQDGNIYVVKFQNHRFGSRVLASEFFAAKLGAIMNLCFPPSDIIEIDEQMLNSHPCLLELGLEPGPHFGSRYLEHAEYIGKNRLHKAVNVPEMAGIILFDHMFHNADRAKNQKNLLLHLENDQYKIYAIDNSHLFRSSRWTIDSFEKLGTKIKTYYFQHYRILLKDLLTAQDFIPYLEVVNKLSNEQLDCIVREIPNEWLPDEAERSALADYTKLRRDMVGPIWEKLCRLIPRSRGGRRWLFAK</sequence>
<evidence type="ECO:0000259" key="1">
    <source>
        <dbReference type="Pfam" id="PF20613"/>
    </source>
</evidence>